<dbReference type="OrthoDB" id="940913at2"/>
<dbReference type="Pfam" id="PF14023">
    <property type="entry name" value="Bestrophin-like"/>
    <property type="match status" value="1"/>
</dbReference>
<name>A0A3M8AMG7_9MICO</name>
<evidence type="ECO:0000313" key="4">
    <source>
        <dbReference type="Proteomes" id="UP000275048"/>
    </source>
</evidence>
<evidence type="ECO:0000256" key="2">
    <source>
        <dbReference type="SAM" id="Phobius"/>
    </source>
</evidence>
<evidence type="ECO:0000256" key="1">
    <source>
        <dbReference type="SAM" id="MobiDB-lite"/>
    </source>
</evidence>
<dbReference type="EMBL" id="RHHB01000001">
    <property type="protein sequence ID" value="RNB52398.1"/>
    <property type="molecule type" value="Genomic_DNA"/>
</dbReference>
<sequence>MRSRRSCGSWPTPSPRSAEPTRRSSGAKRGSRPPPRPAGRGRPTSGAGTAASVGCARPAGGGAGMVDWFYSTDAWFTLPLFVGGFVLVSCLIVVAVRPLVLRRISDTEEWDRTLGHVIGTFGMFFGILLALVAVSVYENYSDTRSITVEEAGKVGALYRATTGLPDDVGEPMRAVLDDYMQTVIEQDFPDQQAGTLPEASLVQVNAFDELMHEVEADTLTQQAELKQVLDSFEGFIDARRARIDATALALPGLFWLVIWVGAAVNAVLIAFMSVKSLRMHLLMAGLLALFIGLVIFVTADMDRPYAGNVAVNAGAYQRVYEQIIDDR</sequence>
<feature type="compositionally biased region" description="Low complexity" evidence="1">
    <location>
        <begin position="38"/>
        <end position="52"/>
    </location>
</feature>
<dbReference type="AlphaFoldDB" id="A0A3M8AMG7"/>
<gene>
    <name evidence="3" type="ORF">EDM22_01465</name>
</gene>
<keyword evidence="2" id="KW-0472">Membrane</keyword>
<proteinExistence type="predicted"/>
<protein>
    <submittedName>
        <fullName evidence="3">DUF4239 domain-containing protein</fullName>
    </submittedName>
</protein>
<accession>A0A3M8AMG7</accession>
<feature type="transmembrane region" description="Helical" evidence="2">
    <location>
        <begin position="117"/>
        <end position="137"/>
    </location>
</feature>
<organism evidence="3 4">
    <name type="scientific">Agromyces tardus</name>
    <dbReference type="NCBI Taxonomy" id="2583849"/>
    <lineage>
        <taxon>Bacteria</taxon>
        <taxon>Bacillati</taxon>
        <taxon>Actinomycetota</taxon>
        <taxon>Actinomycetes</taxon>
        <taxon>Micrococcales</taxon>
        <taxon>Microbacteriaceae</taxon>
        <taxon>Agromyces</taxon>
    </lineage>
</organism>
<keyword evidence="2" id="KW-0812">Transmembrane</keyword>
<feature type="region of interest" description="Disordered" evidence="1">
    <location>
        <begin position="1"/>
        <end position="53"/>
    </location>
</feature>
<dbReference type="InterPro" id="IPR025333">
    <property type="entry name" value="DUF4239"/>
</dbReference>
<feature type="transmembrane region" description="Helical" evidence="2">
    <location>
        <begin position="74"/>
        <end position="96"/>
    </location>
</feature>
<comment type="caution">
    <text evidence="3">The sequence shown here is derived from an EMBL/GenBank/DDBJ whole genome shotgun (WGS) entry which is preliminary data.</text>
</comment>
<feature type="transmembrane region" description="Helical" evidence="2">
    <location>
        <begin position="281"/>
        <end position="299"/>
    </location>
</feature>
<evidence type="ECO:0000313" key="3">
    <source>
        <dbReference type="EMBL" id="RNB52398.1"/>
    </source>
</evidence>
<keyword evidence="4" id="KW-1185">Reference proteome</keyword>
<feature type="transmembrane region" description="Helical" evidence="2">
    <location>
        <begin position="253"/>
        <end position="274"/>
    </location>
</feature>
<dbReference type="Proteomes" id="UP000275048">
    <property type="component" value="Unassembled WGS sequence"/>
</dbReference>
<reference evidence="3 4" key="1">
    <citation type="submission" date="2018-10" db="EMBL/GenBank/DDBJ databases">
        <title>Isolation, diversity and antibacterial activity of antinobacteria from the wheat rhizosphere soil.</title>
        <authorList>
            <person name="Sun T."/>
        </authorList>
    </citation>
    <scope>NUCLEOTIDE SEQUENCE [LARGE SCALE GENOMIC DNA]</scope>
    <source>
        <strain evidence="3 4">SJ-23</strain>
    </source>
</reference>
<keyword evidence="2" id="KW-1133">Transmembrane helix</keyword>